<dbReference type="SUPFAM" id="SSF103481">
    <property type="entry name" value="Multidrug resistance efflux transporter EmrE"/>
    <property type="match status" value="1"/>
</dbReference>
<dbReference type="GO" id="GO:0016020">
    <property type="term" value="C:membrane"/>
    <property type="evidence" value="ECO:0007669"/>
    <property type="project" value="UniProtKB-SubCell"/>
</dbReference>
<feature type="domain" description="Sugar phosphate transporter" evidence="8">
    <location>
        <begin position="4"/>
        <end position="250"/>
    </location>
</feature>
<evidence type="ECO:0000256" key="1">
    <source>
        <dbReference type="ARBA" id="ARBA00004141"/>
    </source>
</evidence>
<dbReference type="GeneID" id="17042334"/>
<feature type="transmembrane region" description="Helical" evidence="6">
    <location>
        <begin position="171"/>
        <end position="191"/>
    </location>
</feature>
<dbReference type="InterPro" id="IPR037185">
    <property type="entry name" value="EmrE-like"/>
</dbReference>
<accession>I0Z117</accession>
<feature type="chain" id="PRO_5003636842" description="Sugar phosphate transporter domain-containing protein" evidence="7">
    <location>
        <begin position="18"/>
        <end position="345"/>
    </location>
</feature>
<evidence type="ECO:0000313" key="10">
    <source>
        <dbReference type="Proteomes" id="UP000007264"/>
    </source>
</evidence>
<evidence type="ECO:0000256" key="7">
    <source>
        <dbReference type="SAM" id="SignalP"/>
    </source>
</evidence>
<evidence type="ECO:0000256" key="4">
    <source>
        <dbReference type="ARBA" id="ARBA00023136"/>
    </source>
</evidence>
<dbReference type="KEGG" id="csl:COCSUDRAFT_62836"/>
<feature type="transmembrane region" description="Helical" evidence="6">
    <location>
        <begin position="107"/>
        <end position="128"/>
    </location>
</feature>
<feature type="signal peptide" evidence="7">
    <location>
        <begin position="1"/>
        <end position="17"/>
    </location>
</feature>
<keyword evidence="4 6" id="KW-0472">Membrane</keyword>
<protein>
    <recommendedName>
        <fullName evidence="8">Sugar phosphate transporter domain-containing protein</fullName>
    </recommendedName>
</protein>
<keyword evidence="10" id="KW-1185">Reference proteome</keyword>
<feature type="transmembrane region" description="Helical" evidence="6">
    <location>
        <begin position="231"/>
        <end position="249"/>
    </location>
</feature>
<feature type="transmembrane region" description="Helical" evidence="6">
    <location>
        <begin position="203"/>
        <end position="225"/>
    </location>
</feature>
<organism evidence="9 10">
    <name type="scientific">Coccomyxa subellipsoidea (strain C-169)</name>
    <name type="common">Green microalga</name>
    <dbReference type="NCBI Taxonomy" id="574566"/>
    <lineage>
        <taxon>Eukaryota</taxon>
        <taxon>Viridiplantae</taxon>
        <taxon>Chlorophyta</taxon>
        <taxon>core chlorophytes</taxon>
        <taxon>Trebouxiophyceae</taxon>
        <taxon>Trebouxiophyceae incertae sedis</taxon>
        <taxon>Coccomyxaceae</taxon>
        <taxon>Coccomyxa</taxon>
        <taxon>Coccomyxa subellipsoidea</taxon>
    </lineage>
</organism>
<name>I0Z117_COCSC</name>
<dbReference type="InterPro" id="IPR050186">
    <property type="entry name" value="TPT_transporter"/>
</dbReference>
<dbReference type="RefSeq" id="XP_005648880.1">
    <property type="nucleotide sequence ID" value="XM_005648823.1"/>
</dbReference>
<keyword evidence="3 6" id="KW-1133">Transmembrane helix</keyword>
<dbReference type="EMBL" id="AGSI01000006">
    <property type="protein sequence ID" value="EIE24336.1"/>
    <property type="molecule type" value="Genomic_DNA"/>
</dbReference>
<evidence type="ECO:0000313" key="9">
    <source>
        <dbReference type="EMBL" id="EIE24336.1"/>
    </source>
</evidence>
<dbReference type="OrthoDB" id="10261634at2759"/>
<feature type="transmembrane region" description="Helical" evidence="6">
    <location>
        <begin position="84"/>
        <end position="101"/>
    </location>
</feature>
<comment type="caution">
    <text evidence="9">The sequence shown here is derived from an EMBL/GenBank/DDBJ whole genome shotgun (WGS) entry which is preliminary data.</text>
</comment>
<feature type="transmembrane region" description="Helical" evidence="6">
    <location>
        <begin position="58"/>
        <end position="75"/>
    </location>
</feature>
<evidence type="ECO:0000256" key="2">
    <source>
        <dbReference type="ARBA" id="ARBA00022692"/>
    </source>
</evidence>
<feature type="transmembrane region" description="Helical" evidence="6">
    <location>
        <begin position="27"/>
        <end position="46"/>
    </location>
</feature>
<keyword evidence="7" id="KW-0732">Signal</keyword>
<proteinExistence type="predicted"/>
<evidence type="ECO:0000259" key="8">
    <source>
        <dbReference type="Pfam" id="PF03151"/>
    </source>
</evidence>
<keyword evidence="2 6" id="KW-0812">Transmembrane</keyword>
<dbReference type="Pfam" id="PF03151">
    <property type="entry name" value="TPT"/>
    <property type="match status" value="1"/>
</dbReference>
<gene>
    <name evidence="9" type="ORF">COCSUDRAFT_62836</name>
</gene>
<comment type="subcellular location">
    <subcellularLocation>
        <location evidence="1">Membrane</location>
        <topology evidence="1">Multi-pass membrane protein</topology>
    </subcellularLocation>
</comment>
<evidence type="ECO:0000256" key="5">
    <source>
        <dbReference type="SAM" id="MobiDB-lite"/>
    </source>
</evidence>
<dbReference type="InterPro" id="IPR004853">
    <property type="entry name" value="Sugar_P_trans_dom"/>
</dbReference>
<feature type="region of interest" description="Disordered" evidence="5">
    <location>
        <begin position="260"/>
        <end position="298"/>
    </location>
</feature>
<dbReference type="eggNOG" id="KOG1441">
    <property type="taxonomic scope" value="Eukaryota"/>
</dbReference>
<reference evidence="9 10" key="1">
    <citation type="journal article" date="2012" name="Genome Biol.">
        <title>The genome of the polar eukaryotic microalga coccomyxa subellipsoidea reveals traits of cold adaptation.</title>
        <authorList>
            <person name="Blanc G."/>
            <person name="Agarkova I."/>
            <person name="Grimwood J."/>
            <person name="Kuo A."/>
            <person name="Brueggeman A."/>
            <person name="Dunigan D."/>
            <person name="Gurnon J."/>
            <person name="Ladunga I."/>
            <person name="Lindquist E."/>
            <person name="Lucas S."/>
            <person name="Pangilinan J."/>
            <person name="Proschold T."/>
            <person name="Salamov A."/>
            <person name="Schmutz J."/>
            <person name="Weeks D."/>
            <person name="Yamada T."/>
            <person name="Claverie J.M."/>
            <person name="Grigoriev I."/>
            <person name="Van Etten J."/>
            <person name="Lomsadze A."/>
            <person name="Borodovsky M."/>
        </authorList>
    </citation>
    <scope>NUCLEOTIDE SEQUENCE [LARGE SCALE GENOMIC DNA]</scope>
    <source>
        <strain evidence="9 10">C-169</strain>
    </source>
</reference>
<evidence type="ECO:0000256" key="6">
    <source>
        <dbReference type="SAM" id="Phobius"/>
    </source>
</evidence>
<feature type="transmembrane region" description="Helical" evidence="6">
    <location>
        <begin position="140"/>
        <end position="159"/>
    </location>
</feature>
<sequence>MFAFVVLLPIMVASTKMQHRATLSRQYKGLICIGVFMALNVSLNNLSLVQISLSLNQVIRASMPVVVAAVAVFVERKVPTRTELVALLMLTAGVIVSVFEGKAGGNTFGISLSITGVLCAAAMMSTVGKVLSEKMDVLQLAFYTAPVSSAVLLPFFWFLEKDQFLVYAADNGGAVLVIVLLGSVVALAYNVTHNLLLKRTSSVAVTVLGEVKIVGLLVLSAAVLPGESSQFTARMTAGCVMAMVGFCLYSNAKIVAARRGGPGGGTSGAARGTAPETRRADVEEGEPLLQAERPRPEQQAVIQVMDKPGKEHAPNAKFHATDGQMRVVANVQASAAANYMPHATR</sequence>
<evidence type="ECO:0000256" key="3">
    <source>
        <dbReference type="ARBA" id="ARBA00022989"/>
    </source>
</evidence>
<dbReference type="Proteomes" id="UP000007264">
    <property type="component" value="Unassembled WGS sequence"/>
</dbReference>
<dbReference type="AlphaFoldDB" id="I0Z117"/>
<dbReference type="PANTHER" id="PTHR11132">
    <property type="entry name" value="SOLUTE CARRIER FAMILY 35"/>
    <property type="match status" value="1"/>
</dbReference>